<organism evidence="1 2">
    <name type="scientific">Paracoccus aestuariivivens</name>
    <dbReference type="NCBI Taxonomy" id="1820333"/>
    <lineage>
        <taxon>Bacteria</taxon>
        <taxon>Pseudomonadati</taxon>
        <taxon>Pseudomonadota</taxon>
        <taxon>Alphaproteobacteria</taxon>
        <taxon>Rhodobacterales</taxon>
        <taxon>Paracoccaceae</taxon>
        <taxon>Paracoccus</taxon>
    </lineage>
</organism>
<keyword evidence="2" id="KW-1185">Reference proteome</keyword>
<dbReference type="RefSeq" id="WP_155094959.1">
    <property type="nucleotide sequence ID" value="NZ_WMIE01000003.1"/>
</dbReference>
<accession>A0A6L6J643</accession>
<evidence type="ECO:0000313" key="2">
    <source>
        <dbReference type="Proteomes" id="UP000478183"/>
    </source>
</evidence>
<proteinExistence type="predicted"/>
<evidence type="ECO:0000313" key="1">
    <source>
        <dbReference type="EMBL" id="MTH77573.1"/>
    </source>
</evidence>
<comment type="caution">
    <text evidence="1">The sequence shown here is derived from an EMBL/GenBank/DDBJ whole genome shotgun (WGS) entry which is preliminary data.</text>
</comment>
<sequence length="62" mass="6862">MTTSPRAQAKQTAIAFLREARAAGWSRAKIEYRPDGTLLVDASMAEAETHDDFESTSMRMGK</sequence>
<dbReference type="AlphaFoldDB" id="A0A6L6J643"/>
<dbReference type="OrthoDB" id="7868299at2"/>
<reference evidence="1 2" key="1">
    <citation type="submission" date="2019-11" db="EMBL/GenBank/DDBJ databases">
        <authorList>
            <person name="Dong K."/>
        </authorList>
    </citation>
    <scope>NUCLEOTIDE SEQUENCE [LARGE SCALE GENOMIC DNA]</scope>
    <source>
        <strain evidence="1 2">NBRC 111993</strain>
    </source>
</reference>
<gene>
    <name evidence="1" type="ORF">GL286_07530</name>
</gene>
<dbReference type="Proteomes" id="UP000478183">
    <property type="component" value="Unassembled WGS sequence"/>
</dbReference>
<dbReference type="EMBL" id="WMIE01000003">
    <property type="protein sequence ID" value="MTH77573.1"/>
    <property type="molecule type" value="Genomic_DNA"/>
</dbReference>
<protein>
    <submittedName>
        <fullName evidence="1">Uncharacterized protein</fullName>
    </submittedName>
</protein>
<name>A0A6L6J643_9RHOB</name>